<evidence type="ECO:0000313" key="2">
    <source>
        <dbReference type="Proteomes" id="UP000054477"/>
    </source>
</evidence>
<name>A0A0C9WV08_9AGAR</name>
<proteinExistence type="predicted"/>
<sequence length="308" mass="33483">MPLSANAIDVCNLLNLMNNSADSVTVSDTTQSDSDIKAVLEGLENPRVVQAIARGLSNLTSNFYECAMSPPMPPIMPINQIEAGHAQTNTTTNALRVGGIAPHATLPGPNYYKHYRPSTCYFPSTPTFAPSIPQSVHMQYRWIVTAPGFPFEGPALSPPRVELATPQLTATTLKRSASTAFSTNSDSATFGVYPCGWQNCGHLFTISHRFAEDLRTHLRETHHLGLGITDPLIACQWSSCKLTEKISASALVTHVIGPHMRLTNQGCKFCGMELSGIYALSRHFQTCKKAKKALVAPAPYASKRVRVK</sequence>
<reference evidence="2" key="2">
    <citation type="submission" date="2015-01" db="EMBL/GenBank/DDBJ databases">
        <title>Evolutionary Origins and Diversification of the Mycorrhizal Mutualists.</title>
        <authorList>
            <consortium name="DOE Joint Genome Institute"/>
            <consortium name="Mycorrhizal Genomics Consortium"/>
            <person name="Kohler A."/>
            <person name="Kuo A."/>
            <person name="Nagy L.G."/>
            <person name="Floudas D."/>
            <person name="Copeland A."/>
            <person name="Barry K.W."/>
            <person name="Cichocki N."/>
            <person name="Veneault-Fourrey C."/>
            <person name="LaButti K."/>
            <person name="Lindquist E.A."/>
            <person name="Lipzen A."/>
            <person name="Lundell T."/>
            <person name="Morin E."/>
            <person name="Murat C."/>
            <person name="Riley R."/>
            <person name="Ohm R."/>
            <person name="Sun H."/>
            <person name="Tunlid A."/>
            <person name="Henrissat B."/>
            <person name="Grigoriev I.V."/>
            <person name="Hibbett D.S."/>
            <person name="Martin F."/>
        </authorList>
    </citation>
    <scope>NUCLEOTIDE SEQUENCE [LARGE SCALE GENOMIC DNA]</scope>
    <source>
        <strain evidence="2">LaAM-08-1</strain>
    </source>
</reference>
<reference evidence="1 2" key="1">
    <citation type="submission" date="2014-04" db="EMBL/GenBank/DDBJ databases">
        <authorList>
            <consortium name="DOE Joint Genome Institute"/>
            <person name="Kuo A."/>
            <person name="Kohler A."/>
            <person name="Nagy L.G."/>
            <person name="Floudas D."/>
            <person name="Copeland A."/>
            <person name="Barry K.W."/>
            <person name="Cichocki N."/>
            <person name="Veneault-Fourrey C."/>
            <person name="LaButti K."/>
            <person name="Lindquist E.A."/>
            <person name="Lipzen A."/>
            <person name="Lundell T."/>
            <person name="Morin E."/>
            <person name="Murat C."/>
            <person name="Sun H."/>
            <person name="Tunlid A."/>
            <person name="Henrissat B."/>
            <person name="Grigoriev I.V."/>
            <person name="Hibbett D.S."/>
            <person name="Martin F."/>
            <person name="Nordberg H.P."/>
            <person name="Cantor M.N."/>
            <person name="Hua S.X."/>
        </authorList>
    </citation>
    <scope>NUCLEOTIDE SEQUENCE [LARGE SCALE GENOMIC DNA]</scope>
    <source>
        <strain evidence="1 2">LaAM-08-1</strain>
    </source>
</reference>
<evidence type="ECO:0008006" key="3">
    <source>
        <dbReference type="Google" id="ProtNLM"/>
    </source>
</evidence>
<protein>
    <recommendedName>
        <fullName evidence="3">C2H2-type domain-containing protein</fullName>
    </recommendedName>
</protein>
<accession>A0A0C9WV08</accession>
<dbReference type="AlphaFoldDB" id="A0A0C9WV08"/>
<dbReference type="EMBL" id="KN838729">
    <property type="protein sequence ID" value="KIJ96220.1"/>
    <property type="molecule type" value="Genomic_DNA"/>
</dbReference>
<dbReference type="HOGENOM" id="CLU_903342_0_0_1"/>
<keyword evidence="2" id="KW-1185">Reference proteome</keyword>
<evidence type="ECO:0000313" key="1">
    <source>
        <dbReference type="EMBL" id="KIJ96220.1"/>
    </source>
</evidence>
<gene>
    <name evidence="1" type="ORF">K443DRAFT_682446</name>
</gene>
<organism evidence="1 2">
    <name type="scientific">Laccaria amethystina LaAM-08-1</name>
    <dbReference type="NCBI Taxonomy" id="1095629"/>
    <lineage>
        <taxon>Eukaryota</taxon>
        <taxon>Fungi</taxon>
        <taxon>Dikarya</taxon>
        <taxon>Basidiomycota</taxon>
        <taxon>Agaricomycotina</taxon>
        <taxon>Agaricomycetes</taxon>
        <taxon>Agaricomycetidae</taxon>
        <taxon>Agaricales</taxon>
        <taxon>Agaricineae</taxon>
        <taxon>Hydnangiaceae</taxon>
        <taxon>Laccaria</taxon>
    </lineage>
</organism>
<dbReference type="OrthoDB" id="10389125at2759"/>
<dbReference type="Proteomes" id="UP000054477">
    <property type="component" value="Unassembled WGS sequence"/>
</dbReference>